<evidence type="ECO:0000256" key="6">
    <source>
        <dbReference type="ARBA" id="ARBA00022989"/>
    </source>
</evidence>
<dbReference type="EMBL" id="AP019299">
    <property type="protein sequence ID" value="BBH00431.1"/>
    <property type="molecule type" value="Genomic_DNA"/>
</dbReference>
<keyword evidence="4" id="KW-0812">Transmembrane</keyword>
<gene>
    <name evidence="10" type="ORF">Prudu_010412</name>
</gene>
<dbReference type="PANTHER" id="PTHR34372:SF3">
    <property type="entry name" value="CYTOCHROME C OXIDASE SUBUNIT 5C-4-RELATED"/>
    <property type="match status" value="1"/>
</dbReference>
<organism evidence="10">
    <name type="scientific">Prunus dulcis</name>
    <name type="common">Almond</name>
    <name type="synonym">Amygdalus dulcis</name>
    <dbReference type="NCBI Taxonomy" id="3755"/>
    <lineage>
        <taxon>Eukaryota</taxon>
        <taxon>Viridiplantae</taxon>
        <taxon>Streptophyta</taxon>
        <taxon>Embryophyta</taxon>
        <taxon>Tracheophyta</taxon>
        <taxon>Spermatophyta</taxon>
        <taxon>Magnoliopsida</taxon>
        <taxon>eudicotyledons</taxon>
        <taxon>Gunneridae</taxon>
        <taxon>Pentapetalae</taxon>
        <taxon>rosids</taxon>
        <taxon>fabids</taxon>
        <taxon>Rosales</taxon>
        <taxon>Rosaceae</taxon>
        <taxon>Amygdaloideae</taxon>
        <taxon>Amygdaleae</taxon>
        <taxon>Prunus</taxon>
    </lineage>
</organism>
<evidence type="ECO:0000256" key="9">
    <source>
        <dbReference type="SAM" id="MobiDB-lite"/>
    </source>
</evidence>
<dbReference type="AlphaFoldDB" id="A0A4Y1R891"/>
<keyword evidence="7" id="KW-0496">Mitochondrion</keyword>
<comment type="function">
    <text evidence="1">This protein is one of the nuclear-coded polypeptide chains of cytochrome c oxidase, the terminal oxidase in mitochondrial electron transport.</text>
</comment>
<dbReference type="GO" id="GO:0005743">
    <property type="term" value="C:mitochondrial inner membrane"/>
    <property type="evidence" value="ECO:0007669"/>
    <property type="project" value="UniProtKB-SubCell"/>
</dbReference>
<feature type="region of interest" description="Disordered" evidence="9">
    <location>
        <begin position="1"/>
        <end position="59"/>
    </location>
</feature>
<keyword evidence="8" id="KW-0472">Membrane</keyword>
<name>A0A4Y1R891_PRUDU</name>
<evidence type="ECO:0000256" key="2">
    <source>
        <dbReference type="ARBA" id="ARBA00004273"/>
    </source>
</evidence>
<dbReference type="PANTHER" id="PTHR34372">
    <property type="entry name" value="CYTOCHROME C OXIDASE SUBUNIT 5C-2-RELATED"/>
    <property type="match status" value="1"/>
</dbReference>
<reference evidence="10" key="1">
    <citation type="journal article" date="2019" name="Science">
        <title>Mutation of a bHLH transcription factor allowed almond domestication.</title>
        <authorList>
            <person name="Sanchez-Perez R."/>
            <person name="Pavan S."/>
            <person name="Mazzeo R."/>
            <person name="Moldovan C."/>
            <person name="Aiese Cigliano R."/>
            <person name="Del Cueto J."/>
            <person name="Ricciardi F."/>
            <person name="Lotti C."/>
            <person name="Ricciardi L."/>
            <person name="Dicenta F."/>
            <person name="Lopez-Marques R.L."/>
            <person name="Lindberg Moller B."/>
        </authorList>
    </citation>
    <scope>NUCLEOTIDE SEQUENCE</scope>
</reference>
<evidence type="ECO:0000256" key="3">
    <source>
        <dbReference type="ARBA" id="ARBA00009591"/>
    </source>
</evidence>
<evidence type="ECO:0000256" key="1">
    <source>
        <dbReference type="ARBA" id="ARBA00002480"/>
    </source>
</evidence>
<evidence type="ECO:0000256" key="7">
    <source>
        <dbReference type="ARBA" id="ARBA00023128"/>
    </source>
</evidence>
<evidence type="ECO:0000256" key="4">
    <source>
        <dbReference type="ARBA" id="ARBA00022692"/>
    </source>
</evidence>
<protein>
    <submittedName>
        <fullName evidence="10">Cytochrome c oxidase subunit Vc family protein</fullName>
    </submittedName>
</protein>
<evidence type="ECO:0000256" key="8">
    <source>
        <dbReference type="ARBA" id="ARBA00023136"/>
    </source>
</evidence>
<comment type="subcellular location">
    <subcellularLocation>
        <location evidence="2">Mitochondrion inner membrane</location>
    </subcellularLocation>
</comment>
<evidence type="ECO:0000256" key="5">
    <source>
        <dbReference type="ARBA" id="ARBA00022792"/>
    </source>
</evidence>
<keyword evidence="6" id="KW-1133">Transmembrane helix</keyword>
<feature type="compositionally biased region" description="Basic residues" evidence="9">
    <location>
        <begin position="21"/>
        <end position="38"/>
    </location>
</feature>
<feature type="compositionally biased region" description="Basic and acidic residues" evidence="9">
    <location>
        <begin position="10"/>
        <end position="20"/>
    </location>
</feature>
<accession>A0A4Y1R891</accession>
<dbReference type="InterPro" id="IPR008432">
    <property type="entry name" value="COX5C"/>
</dbReference>
<comment type="similarity">
    <text evidence="3">Belongs to the cytochrome c oxidase subunit 5C family.</text>
</comment>
<keyword evidence="5" id="KW-0999">Mitochondrion inner membrane</keyword>
<evidence type="ECO:0000313" key="10">
    <source>
        <dbReference type="EMBL" id="BBH00431.1"/>
    </source>
</evidence>
<sequence length="159" mass="18961">MIMVSQPINREGRREKGVQRKKEKRKRKGRERRRKGKEKRKEEGNEKVTAAALRGRRHSRTSLNTESRLLYVQLKIYHISQRTDDVSIATRNNAATWFHTWLARTCWNPESLKEIIYGATIGLSVGFLWKMYHWNLQRRTKEFYELLDRGEISTVVEDD</sequence>
<proteinExistence type="inferred from homology"/>